<proteinExistence type="predicted"/>
<comment type="caution">
    <text evidence="1">The sequence shown here is derived from an EMBL/GenBank/DDBJ whole genome shotgun (WGS) entry which is preliminary data.</text>
</comment>
<feature type="non-terminal residue" evidence="1">
    <location>
        <position position="36"/>
    </location>
</feature>
<accession>A0A0F8WJU8</accession>
<protein>
    <submittedName>
        <fullName evidence="1">Uncharacterized protein</fullName>
    </submittedName>
</protein>
<reference evidence="1" key="1">
    <citation type="journal article" date="2015" name="Nature">
        <title>Complex archaea that bridge the gap between prokaryotes and eukaryotes.</title>
        <authorList>
            <person name="Spang A."/>
            <person name="Saw J.H."/>
            <person name="Jorgensen S.L."/>
            <person name="Zaremba-Niedzwiedzka K."/>
            <person name="Martijn J."/>
            <person name="Lind A.E."/>
            <person name="van Eijk R."/>
            <person name="Schleper C."/>
            <person name="Guy L."/>
            <person name="Ettema T.J."/>
        </authorList>
    </citation>
    <scope>NUCLEOTIDE SEQUENCE</scope>
</reference>
<evidence type="ECO:0000313" key="1">
    <source>
        <dbReference type="EMBL" id="KKK56908.1"/>
    </source>
</evidence>
<name>A0A0F8WJU8_9ZZZZ</name>
<sequence>MNEFPRTQVEGVSLSRMIIGTNWFLGWSHTSAAKDA</sequence>
<dbReference type="EMBL" id="LAZR01064756">
    <property type="protein sequence ID" value="KKK56908.1"/>
    <property type="molecule type" value="Genomic_DNA"/>
</dbReference>
<dbReference type="AlphaFoldDB" id="A0A0F8WJU8"/>
<organism evidence="1">
    <name type="scientific">marine sediment metagenome</name>
    <dbReference type="NCBI Taxonomy" id="412755"/>
    <lineage>
        <taxon>unclassified sequences</taxon>
        <taxon>metagenomes</taxon>
        <taxon>ecological metagenomes</taxon>
    </lineage>
</organism>
<gene>
    <name evidence="1" type="ORF">LCGC14_3059800</name>
</gene>